<keyword evidence="11" id="KW-1185">Reference proteome</keyword>
<dbReference type="RefSeq" id="WP_107271657.1">
    <property type="nucleotide sequence ID" value="NZ_PYMA01000002.1"/>
</dbReference>
<comment type="similarity">
    <text evidence="7">Belongs to the binding-protein-dependent transport system permease family.</text>
</comment>
<feature type="transmembrane region" description="Helical" evidence="7">
    <location>
        <begin position="469"/>
        <end position="490"/>
    </location>
</feature>
<feature type="compositionally biased region" description="Polar residues" evidence="8">
    <location>
        <begin position="552"/>
        <end position="562"/>
    </location>
</feature>
<evidence type="ECO:0000313" key="10">
    <source>
        <dbReference type="EMBL" id="PSW21312.1"/>
    </source>
</evidence>
<feature type="transmembrane region" description="Helical" evidence="7">
    <location>
        <begin position="58"/>
        <end position="80"/>
    </location>
</feature>
<dbReference type="InterPro" id="IPR000515">
    <property type="entry name" value="MetI-like"/>
</dbReference>
<accession>A0A2T3NYK8</accession>
<dbReference type="PROSITE" id="PS50928">
    <property type="entry name" value="ABC_TM1"/>
    <property type="match status" value="2"/>
</dbReference>
<feature type="transmembrane region" description="Helical" evidence="7">
    <location>
        <begin position="246"/>
        <end position="268"/>
    </location>
</feature>
<evidence type="ECO:0000256" key="4">
    <source>
        <dbReference type="ARBA" id="ARBA00022692"/>
    </source>
</evidence>
<keyword evidence="6 7" id="KW-0472">Membrane</keyword>
<sequence length="571" mass="63765">MIHLAYLLVLIVFITPLIPGVLGILLPAVSWLPPLGYVTPHLGAFATVADWPNLVQSVLLSLFTGMGSSLLALVATFLILRRFWLNPRWQKIEYALSPMLAMPHVAFAIGFSFLLAPSGWLYRGFEALGVNTAGSYSLIQDPYGIGLLLALAIKEIPFLLIMSISVLQQLNVHKQLAVANGLGYDNKQAWLKVILPQWLPKIRLPLFAVAAYGISVVDVALILGPSRPTTLSVLVWQWFNDPDLALMPRAAVGALLLLTTTAFGLLVFRTLEWLGLKQCRQWQITGAATLRNSVKSKISGSLLTLVTLLPFMLLPLLVIWSFAQRWRFPDLLPTRYSFRFWQQELTPLVELIGNSMMLALLSCAVALVMAIFCLEYRNKYLRGLPLWCIAIPLVAPQLSLLFGIQISTYWLANQQFVLWVIWSHTFFAFPYIYLALDGPWRSYDSRLDQCARSLGLTAWQTWWQVKRPMVMPAIWMALTIGLSVSLAQYLPTQMLGAGRISTITTEAVALASGQDRRVTAIYGLLQGLLPFVVFSIGLTASHFSSRFHSRKPSAQQRSTNTDDIICGKPDY</sequence>
<protein>
    <submittedName>
        <fullName evidence="10">Thiamine ABC transporter permease</fullName>
    </submittedName>
</protein>
<keyword evidence="2 7" id="KW-0813">Transport</keyword>
<dbReference type="EMBL" id="PYMA01000002">
    <property type="protein sequence ID" value="PSW21312.1"/>
    <property type="molecule type" value="Genomic_DNA"/>
</dbReference>
<proteinExistence type="inferred from homology"/>
<evidence type="ECO:0000256" key="6">
    <source>
        <dbReference type="ARBA" id="ARBA00023136"/>
    </source>
</evidence>
<dbReference type="SUPFAM" id="SSF161098">
    <property type="entry name" value="MetI-like"/>
    <property type="match status" value="2"/>
</dbReference>
<dbReference type="AlphaFoldDB" id="A0A2T3NYK8"/>
<organism evidence="10 11">
    <name type="scientific">Photobacterium sanctipauli</name>
    <dbReference type="NCBI Taxonomy" id="1342794"/>
    <lineage>
        <taxon>Bacteria</taxon>
        <taxon>Pseudomonadati</taxon>
        <taxon>Pseudomonadota</taxon>
        <taxon>Gammaproteobacteria</taxon>
        <taxon>Vibrionales</taxon>
        <taxon>Vibrionaceae</taxon>
        <taxon>Photobacterium</taxon>
    </lineage>
</organism>
<dbReference type="Proteomes" id="UP000241771">
    <property type="component" value="Unassembled WGS sequence"/>
</dbReference>
<dbReference type="GO" id="GO:0005886">
    <property type="term" value="C:plasma membrane"/>
    <property type="evidence" value="ECO:0007669"/>
    <property type="project" value="UniProtKB-SubCell"/>
</dbReference>
<keyword evidence="3" id="KW-1003">Cell membrane</keyword>
<feature type="domain" description="ABC transmembrane type-1" evidence="9">
    <location>
        <begin position="54"/>
        <end position="267"/>
    </location>
</feature>
<dbReference type="InterPro" id="IPR035906">
    <property type="entry name" value="MetI-like_sf"/>
</dbReference>
<evidence type="ECO:0000256" key="2">
    <source>
        <dbReference type="ARBA" id="ARBA00022448"/>
    </source>
</evidence>
<feature type="transmembrane region" description="Helical" evidence="7">
    <location>
        <begin position="351"/>
        <end position="374"/>
    </location>
</feature>
<comment type="subcellular location">
    <subcellularLocation>
        <location evidence="1 7">Cell membrane</location>
        <topology evidence="1 7">Multi-pass membrane protein</topology>
    </subcellularLocation>
</comment>
<dbReference type="Gene3D" id="1.10.3720.10">
    <property type="entry name" value="MetI-like"/>
    <property type="match status" value="2"/>
</dbReference>
<feature type="transmembrane region" description="Helical" evidence="7">
    <location>
        <begin position="386"/>
        <end position="410"/>
    </location>
</feature>
<keyword evidence="4 7" id="KW-0812">Transmembrane</keyword>
<dbReference type="Pfam" id="PF00528">
    <property type="entry name" value="BPD_transp_1"/>
    <property type="match status" value="1"/>
</dbReference>
<feature type="domain" description="ABC transmembrane type-1" evidence="9">
    <location>
        <begin position="352"/>
        <end position="537"/>
    </location>
</feature>
<feature type="transmembrane region" description="Helical" evidence="7">
    <location>
        <begin position="142"/>
        <end position="167"/>
    </location>
</feature>
<dbReference type="PANTHER" id="PTHR30183">
    <property type="entry name" value="MOLYBDENUM TRANSPORT SYSTEM PERMEASE PROTEIN MODB"/>
    <property type="match status" value="1"/>
</dbReference>
<name>A0A2T3NYK8_9GAMM</name>
<feature type="transmembrane region" description="Helical" evidence="7">
    <location>
        <begin position="520"/>
        <end position="541"/>
    </location>
</feature>
<dbReference type="GO" id="GO:0055085">
    <property type="term" value="P:transmembrane transport"/>
    <property type="evidence" value="ECO:0007669"/>
    <property type="project" value="InterPro"/>
</dbReference>
<evidence type="ECO:0000256" key="8">
    <source>
        <dbReference type="SAM" id="MobiDB-lite"/>
    </source>
</evidence>
<feature type="transmembrane region" description="Helical" evidence="7">
    <location>
        <begin position="416"/>
        <end position="436"/>
    </location>
</feature>
<feature type="transmembrane region" description="Helical" evidence="7">
    <location>
        <begin position="302"/>
        <end position="323"/>
    </location>
</feature>
<evidence type="ECO:0000256" key="3">
    <source>
        <dbReference type="ARBA" id="ARBA00022475"/>
    </source>
</evidence>
<evidence type="ECO:0000256" key="1">
    <source>
        <dbReference type="ARBA" id="ARBA00004651"/>
    </source>
</evidence>
<feature type="region of interest" description="Disordered" evidence="8">
    <location>
        <begin position="549"/>
        <end position="571"/>
    </location>
</feature>
<evidence type="ECO:0000313" key="11">
    <source>
        <dbReference type="Proteomes" id="UP000241771"/>
    </source>
</evidence>
<evidence type="ECO:0000259" key="9">
    <source>
        <dbReference type="PROSITE" id="PS50928"/>
    </source>
</evidence>
<reference evidence="10 11" key="1">
    <citation type="submission" date="2018-01" db="EMBL/GenBank/DDBJ databases">
        <title>Whole genome sequencing of Histamine producing bacteria.</title>
        <authorList>
            <person name="Butler K."/>
        </authorList>
    </citation>
    <scope>NUCLEOTIDE SEQUENCE [LARGE SCALE GENOMIC DNA]</scope>
    <source>
        <strain evidence="10 11">DSM 100436</strain>
    </source>
</reference>
<gene>
    <name evidence="10" type="ORF">C9I98_05060</name>
</gene>
<evidence type="ECO:0000256" key="7">
    <source>
        <dbReference type="RuleBase" id="RU363032"/>
    </source>
</evidence>
<evidence type="ECO:0000256" key="5">
    <source>
        <dbReference type="ARBA" id="ARBA00022989"/>
    </source>
</evidence>
<feature type="transmembrane region" description="Helical" evidence="7">
    <location>
        <begin position="101"/>
        <end position="122"/>
    </location>
</feature>
<feature type="transmembrane region" description="Helical" evidence="7">
    <location>
        <begin position="204"/>
        <end position="226"/>
    </location>
</feature>
<dbReference type="CDD" id="cd06261">
    <property type="entry name" value="TM_PBP2"/>
    <property type="match status" value="1"/>
</dbReference>
<keyword evidence="5 7" id="KW-1133">Transmembrane helix</keyword>
<dbReference type="PANTHER" id="PTHR30183:SF6">
    <property type="entry name" value="INNER MEMBRANE ABC TRANSPORTER PERMEASE PROTEIN YNJC"/>
    <property type="match status" value="1"/>
</dbReference>
<comment type="caution">
    <text evidence="10">The sequence shown here is derived from an EMBL/GenBank/DDBJ whole genome shotgun (WGS) entry which is preliminary data.</text>
</comment>